<feature type="transmembrane region" description="Helical" evidence="9">
    <location>
        <begin position="57"/>
        <end position="75"/>
    </location>
</feature>
<dbReference type="EMBL" id="CM035422">
    <property type="protein sequence ID" value="KAH7372557.1"/>
    <property type="molecule type" value="Genomic_DNA"/>
</dbReference>
<feature type="transmembrane region" description="Helical" evidence="9">
    <location>
        <begin position="396"/>
        <end position="420"/>
    </location>
</feature>
<keyword evidence="4 9" id="KW-0812">Transmembrane</keyword>
<evidence type="ECO:0000313" key="11">
    <source>
        <dbReference type="Proteomes" id="UP000825935"/>
    </source>
</evidence>
<dbReference type="AlphaFoldDB" id="A0A8T2SVI2"/>
<evidence type="ECO:0000256" key="8">
    <source>
        <dbReference type="ARBA" id="ARBA00024041"/>
    </source>
</evidence>
<feature type="transmembrane region" description="Helical" evidence="9">
    <location>
        <begin position="426"/>
        <end position="446"/>
    </location>
</feature>
<feature type="transmembrane region" description="Helical" evidence="9">
    <location>
        <begin position="145"/>
        <end position="162"/>
    </location>
</feature>
<dbReference type="Pfam" id="PF13520">
    <property type="entry name" value="AA_permease_2"/>
    <property type="match status" value="1"/>
</dbReference>
<dbReference type="InterPro" id="IPR044566">
    <property type="entry name" value="RMV1-like"/>
</dbReference>
<dbReference type="GO" id="GO:0015293">
    <property type="term" value="F:symporter activity"/>
    <property type="evidence" value="ECO:0007669"/>
    <property type="project" value="UniProtKB-KW"/>
</dbReference>
<gene>
    <name evidence="10" type="ORF">KP509_17G009800</name>
</gene>
<sequence>MMPVMGEVAPILETKSEDTVSPGRKGVPKLSLLPLVFLIFYEVSGGPFGIEDSVEAGGPLLAILGFLIFPLIWSIPEALITAELGTMFPENGGYVVWVSEAFGPFWGFQQGWWKWLSGVIDNALYPVLFLDYLKAVVPAVTDGHVRIISVLVITAALTYLNYRGLSIVGWISVALGIFSLLPFVFMAILAVPRLHPAQWIVVDFSAVDWTTYLNTLFWNLNYWDSVSTLAGEVDRPHKTLPKALFYAVLMVICSYLVPLLAGTGAMKLRQSSWSDGHFADIAIALGGAWLGWWIEISAAVSNMGMFEAEMSSDAFQLLGMAEQGMLPSFFSNRSAHGTPTLGILASATGVLLLSSFSFKEIIAAENYLYCFGMIAEFAAFLWLRRRRSDLPRPFKLPLGFTGSVIMCIPPTILIVLVMTLATFKVAALSFNLALIGFVLYPCLGLLKKKNWVHFKTCAEFVNMGDNGAESGRVLTETKVGLLSGQTV</sequence>
<evidence type="ECO:0000256" key="7">
    <source>
        <dbReference type="ARBA" id="ARBA00023136"/>
    </source>
</evidence>
<evidence type="ECO:0000256" key="3">
    <source>
        <dbReference type="ARBA" id="ARBA00022475"/>
    </source>
</evidence>
<protein>
    <submittedName>
        <fullName evidence="10">Uncharacterized protein</fullName>
    </submittedName>
</protein>
<dbReference type="GO" id="GO:0015203">
    <property type="term" value="F:polyamine transmembrane transporter activity"/>
    <property type="evidence" value="ECO:0007669"/>
    <property type="project" value="UniProtKB-ARBA"/>
</dbReference>
<dbReference type="InterPro" id="IPR002293">
    <property type="entry name" value="AA/rel_permease1"/>
</dbReference>
<evidence type="ECO:0000256" key="5">
    <source>
        <dbReference type="ARBA" id="ARBA00022847"/>
    </source>
</evidence>
<evidence type="ECO:0000256" key="1">
    <source>
        <dbReference type="ARBA" id="ARBA00004651"/>
    </source>
</evidence>
<dbReference type="EMBL" id="CM035422">
    <property type="protein sequence ID" value="KAH7372558.1"/>
    <property type="molecule type" value="Genomic_DNA"/>
</dbReference>
<feature type="transmembrane region" description="Helical" evidence="9">
    <location>
        <begin position="281"/>
        <end position="300"/>
    </location>
</feature>
<dbReference type="Gene3D" id="1.20.1740.10">
    <property type="entry name" value="Amino acid/polyamine transporter I"/>
    <property type="match status" value="1"/>
</dbReference>
<accession>A0A8T2SVI2</accession>
<evidence type="ECO:0000256" key="6">
    <source>
        <dbReference type="ARBA" id="ARBA00022989"/>
    </source>
</evidence>
<keyword evidence="5" id="KW-0769">Symport</keyword>
<keyword evidence="3" id="KW-1003">Cell membrane</keyword>
<feature type="transmembrane region" description="Helical" evidence="9">
    <location>
        <begin position="168"/>
        <end position="191"/>
    </location>
</feature>
<organism evidence="10 11">
    <name type="scientific">Ceratopteris richardii</name>
    <name type="common">Triangle waterfern</name>
    <dbReference type="NCBI Taxonomy" id="49495"/>
    <lineage>
        <taxon>Eukaryota</taxon>
        <taxon>Viridiplantae</taxon>
        <taxon>Streptophyta</taxon>
        <taxon>Embryophyta</taxon>
        <taxon>Tracheophyta</taxon>
        <taxon>Polypodiopsida</taxon>
        <taxon>Polypodiidae</taxon>
        <taxon>Polypodiales</taxon>
        <taxon>Pteridineae</taxon>
        <taxon>Pteridaceae</taxon>
        <taxon>Parkerioideae</taxon>
        <taxon>Ceratopteris</taxon>
    </lineage>
</organism>
<dbReference type="OrthoDB" id="5982228at2759"/>
<evidence type="ECO:0000256" key="4">
    <source>
        <dbReference type="ARBA" id="ARBA00022692"/>
    </source>
</evidence>
<feature type="transmembrane region" description="Helical" evidence="9">
    <location>
        <begin position="30"/>
        <end position="50"/>
    </location>
</feature>
<evidence type="ECO:0000256" key="9">
    <source>
        <dbReference type="SAM" id="Phobius"/>
    </source>
</evidence>
<dbReference type="PANTHER" id="PTHR45826:SF2">
    <property type="entry name" value="AMINO ACID TRANSPORTER"/>
    <property type="match status" value="1"/>
</dbReference>
<dbReference type="PIRSF" id="PIRSF006060">
    <property type="entry name" value="AA_transporter"/>
    <property type="match status" value="1"/>
</dbReference>
<evidence type="ECO:0000256" key="2">
    <source>
        <dbReference type="ARBA" id="ARBA00022448"/>
    </source>
</evidence>
<dbReference type="Proteomes" id="UP000825935">
    <property type="component" value="Chromosome 17"/>
</dbReference>
<reference evidence="10" key="1">
    <citation type="submission" date="2021-08" db="EMBL/GenBank/DDBJ databases">
        <title>WGS assembly of Ceratopteris richardii.</title>
        <authorList>
            <person name="Marchant D.B."/>
            <person name="Chen G."/>
            <person name="Jenkins J."/>
            <person name="Shu S."/>
            <person name="Leebens-Mack J."/>
            <person name="Grimwood J."/>
            <person name="Schmutz J."/>
            <person name="Soltis P."/>
            <person name="Soltis D."/>
            <person name="Chen Z.-H."/>
        </authorList>
    </citation>
    <scope>NUCLEOTIDE SEQUENCE</scope>
    <source>
        <strain evidence="10">Whitten #5841</strain>
        <tissue evidence="10">Leaf</tissue>
    </source>
</reference>
<name>A0A8T2SVI2_CERRI</name>
<dbReference type="PANTHER" id="PTHR45826">
    <property type="entry name" value="POLYAMINE TRANSPORTER PUT1"/>
    <property type="match status" value="1"/>
</dbReference>
<comment type="subcellular location">
    <subcellularLocation>
        <location evidence="1">Cell membrane</location>
        <topology evidence="1">Multi-pass membrane protein</topology>
    </subcellularLocation>
</comment>
<dbReference type="FunFam" id="1.20.1740.10:FF:000041">
    <property type="entry name" value="Amino acid permease, putative"/>
    <property type="match status" value="1"/>
</dbReference>
<dbReference type="GO" id="GO:0005886">
    <property type="term" value="C:plasma membrane"/>
    <property type="evidence" value="ECO:0007669"/>
    <property type="project" value="UniProtKB-SubCell"/>
</dbReference>
<keyword evidence="6 9" id="KW-1133">Transmembrane helix</keyword>
<feature type="transmembrane region" description="Helical" evidence="9">
    <location>
        <begin position="243"/>
        <end position="261"/>
    </location>
</feature>
<proteinExistence type="inferred from homology"/>
<keyword evidence="2" id="KW-0813">Transport</keyword>
<keyword evidence="11" id="KW-1185">Reference proteome</keyword>
<comment type="similarity">
    <text evidence="8">Belongs to the amino acid-polyamine-organocation (APC) superfamily. Polyamine:cation symporter (PHS) (TC 2.A.3.12) family.</text>
</comment>
<feature type="transmembrane region" description="Helical" evidence="9">
    <location>
        <begin position="366"/>
        <end position="384"/>
    </location>
</feature>
<dbReference type="OMA" id="GPSRGMF"/>
<comment type="caution">
    <text evidence="10">The sequence shown here is derived from an EMBL/GenBank/DDBJ whole genome shotgun (WGS) entry which is preliminary data.</text>
</comment>
<keyword evidence="7 9" id="KW-0472">Membrane</keyword>
<evidence type="ECO:0000313" key="10">
    <source>
        <dbReference type="EMBL" id="KAH7372557.1"/>
    </source>
</evidence>